<dbReference type="PANTHER" id="PTHR11092:SF0">
    <property type="entry name" value="EPIMERASE FAMILY PROTEIN SDR39U1"/>
    <property type="match status" value="1"/>
</dbReference>
<comment type="caution">
    <text evidence="3">The sequence shown here is derived from an EMBL/GenBank/DDBJ whole genome shotgun (WGS) entry which is preliminary data.</text>
</comment>
<feature type="domain" description="DUF1731" evidence="2">
    <location>
        <begin position="341"/>
        <end position="386"/>
    </location>
</feature>
<dbReference type="SUPFAM" id="SSF51735">
    <property type="entry name" value="NAD(P)-binding Rossmann-fold domains"/>
    <property type="match status" value="1"/>
</dbReference>
<reference evidence="3 4" key="1">
    <citation type="submission" date="2020-10" db="EMBL/GenBank/DDBJ databases">
        <authorList>
            <person name="Klimov P.B."/>
            <person name="Dyachkov S.M."/>
            <person name="Chetverikov P.E."/>
        </authorList>
    </citation>
    <scope>NUCLEOTIDE SEQUENCE [LARGE SCALE GENOMIC DNA]</scope>
    <source>
        <strain evidence="3">BMOC 18-1129-001#AD2665</strain>
        <tissue evidence="3">Entire mites</tissue>
    </source>
</reference>
<evidence type="ECO:0000313" key="3">
    <source>
        <dbReference type="EMBL" id="KAG9508566.1"/>
    </source>
</evidence>
<dbReference type="InterPro" id="IPR001509">
    <property type="entry name" value="Epimerase_deHydtase"/>
</dbReference>
<evidence type="ECO:0000259" key="1">
    <source>
        <dbReference type="Pfam" id="PF01370"/>
    </source>
</evidence>
<dbReference type="InterPro" id="IPR013549">
    <property type="entry name" value="DUF1731"/>
</dbReference>
<dbReference type="NCBIfam" id="TIGR01777">
    <property type="entry name" value="yfcH"/>
    <property type="match status" value="1"/>
</dbReference>
<dbReference type="Gene3D" id="3.40.50.720">
    <property type="entry name" value="NAD(P)-binding Rossmann-like Domain"/>
    <property type="match status" value="1"/>
</dbReference>
<proteinExistence type="predicted"/>
<accession>A0ABQ7S571</accession>
<dbReference type="Proteomes" id="UP000825002">
    <property type="component" value="Unassembled WGS sequence"/>
</dbReference>
<dbReference type="Pfam" id="PF08338">
    <property type="entry name" value="DUF1731"/>
    <property type="match status" value="1"/>
</dbReference>
<dbReference type="EMBL" id="JAIFTH010001348">
    <property type="protein sequence ID" value="KAG9508566.1"/>
    <property type="molecule type" value="Genomic_DNA"/>
</dbReference>
<evidence type="ECO:0000313" key="4">
    <source>
        <dbReference type="Proteomes" id="UP000825002"/>
    </source>
</evidence>
<keyword evidence="4" id="KW-1185">Reference proteome</keyword>
<evidence type="ECO:0000259" key="2">
    <source>
        <dbReference type="Pfam" id="PF08338"/>
    </source>
</evidence>
<organism evidence="3 4">
    <name type="scientific">Fragariocoptes setiger</name>
    <dbReference type="NCBI Taxonomy" id="1670756"/>
    <lineage>
        <taxon>Eukaryota</taxon>
        <taxon>Metazoa</taxon>
        <taxon>Ecdysozoa</taxon>
        <taxon>Arthropoda</taxon>
        <taxon>Chelicerata</taxon>
        <taxon>Arachnida</taxon>
        <taxon>Acari</taxon>
        <taxon>Acariformes</taxon>
        <taxon>Trombidiformes</taxon>
        <taxon>Prostigmata</taxon>
        <taxon>Eupodina</taxon>
        <taxon>Eriophyoidea</taxon>
        <taxon>Phytoptidae</taxon>
        <taxon>Fragariocoptes</taxon>
    </lineage>
</organism>
<protein>
    <submittedName>
        <fullName evidence="3">Epimerase family protein SDR39U1</fullName>
    </submittedName>
</protein>
<sequence>PSQPTTRSHAAYATISGCHRAEHRFDALRASASKRCSIRDSPIEQHMRARIRSSAATGLSRQPTAASAHLYSETRLVFTPGNMPKSIKVLIGGGSGFIGKYLTRKLQSQGAKVKIITRSTVPRSDQVTWSSIRSDGLPPGTDCVVNLAGNKLMDPLKRWNEEFKNLAYISRVETTRLLANSIDKLQPAEKPKSFLVATGVGYYKPSDTFEYNENSGPGTSSSGDFISQLAVDWEKASKLNDADGDNVRQVIIRPGAVIGRDGGVLQGLYLPYLFYVGGPVGSGKQWFPWIHVQDLANMFVFSIFNNHVAGIINGVAPQIITNAEFSQALGRAMNRPSMIPMPEIVVKLLFGNDRAVMMLQGQKVKSRAELLGFRYDFPYIDIALADCVK</sequence>
<feature type="domain" description="NAD-dependent epimerase/dehydratase" evidence="1">
    <location>
        <begin position="89"/>
        <end position="305"/>
    </location>
</feature>
<feature type="non-terminal residue" evidence="3">
    <location>
        <position position="1"/>
    </location>
</feature>
<name>A0ABQ7S571_9ACAR</name>
<dbReference type="Pfam" id="PF01370">
    <property type="entry name" value="Epimerase"/>
    <property type="match status" value="1"/>
</dbReference>
<dbReference type="PANTHER" id="PTHR11092">
    <property type="entry name" value="SUGAR NUCLEOTIDE EPIMERASE RELATED"/>
    <property type="match status" value="1"/>
</dbReference>
<gene>
    <name evidence="3" type="primary">Sdr39u1</name>
    <name evidence="3" type="ORF">GZH46_02933</name>
</gene>
<dbReference type="InterPro" id="IPR010099">
    <property type="entry name" value="SDR39U1"/>
</dbReference>
<dbReference type="InterPro" id="IPR036291">
    <property type="entry name" value="NAD(P)-bd_dom_sf"/>
</dbReference>